<dbReference type="Gene3D" id="3.90.550.10">
    <property type="entry name" value="Spore Coat Polysaccharide Biosynthesis Protein SpsA, Chain A"/>
    <property type="match status" value="1"/>
</dbReference>
<dbReference type="Proteomes" id="UP000616779">
    <property type="component" value="Unassembled WGS sequence"/>
</dbReference>
<dbReference type="CDD" id="cd00761">
    <property type="entry name" value="Glyco_tranf_GTA_type"/>
    <property type="match status" value="1"/>
</dbReference>
<protein>
    <submittedName>
        <fullName evidence="5">Glycosyltransferase</fullName>
    </submittedName>
</protein>
<sequence>MNEGRRLARIISNARKVHPKTEIIVVANGSRDGSDRLAKKMGARVITFKDPLGHDVGRSVGAKAAVGNILLFLDGDIIFTASSMKRLVRAVKNGVDVALNKYNGSLEKKKVHSVVLAKYTLNHILSLQHLKGASLTAIPHALSRRAVMKIGAENLAVPPKAQAIAANEGLMIEAVHYFDVGKTNPRKRRGPKDPLKELIIGDHLEAIRYVLDKTDQRDGMTDTGRLRELVKHL</sequence>
<evidence type="ECO:0000313" key="5">
    <source>
        <dbReference type="EMBL" id="NOU71816.1"/>
    </source>
</evidence>
<evidence type="ECO:0000256" key="2">
    <source>
        <dbReference type="ARBA" id="ARBA00022676"/>
    </source>
</evidence>
<dbReference type="InterPro" id="IPR029044">
    <property type="entry name" value="Nucleotide-diphossugar_trans"/>
</dbReference>
<dbReference type="SUPFAM" id="SSF53448">
    <property type="entry name" value="Nucleotide-diphospho-sugar transferases"/>
    <property type="match status" value="1"/>
</dbReference>
<organism evidence="5 6">
    <name type="scientific">Paenibacillus phytorum</name>
    <dbReference type="NCBI Taxonomy" id="2654977"/>
    <lineage>
        <taxon>Bacteria</taxon>
        <taxon>Bacillati</taxon>
        <taxon>Bacillota</taxon>
        <taxon>Bacilli</taxon>
        <taxon>Bacillales</taxon>
        <taxon>Paenibacillaceae</taxon>
        <taxon>Paenibacillus</taxon>
    </lineage>
</organism>
<evidence type="ECO:0000313" key="6">
    <source>
        <dbReference type="Proteomes" id="UP000616779"/>
    </source>
</evidence>
<dbReference type="Pfam" id="PF00535">
    <property type="entry name" value="Glycos_transf_2"/>
    <property type="match status" value="1"/>
</dbReference>
<keyword evidence="2" id="KW-0328">Glycosyltransferase</keyword>
<feature type="domain" description="Glycosyltransferase 2-like" evidence="4">
    <location>
        <begin position="2"/>
        <end position="99"/>
    </location>
</feature>
<name>A0ABX1XTJ1_9BACL</name>
<dbReference type="EMBL" id="WHOA01000081">
    <property type="protein sequence ID" value="NOU71816.1"/>
    <property type="molecule type" value="Genomic_DNA"/>
</dbReference>
<keyword evidence="6" id="KW-1185">Reference proteome</keyword>
<comment type="similarity">
    <text evidence="1">Belongs to the glycosyltransferase 2 family.</text>
</comment>
<dbReference type="PANTHER" id="PTHR43630:SF1">
    <property type="entry name" value="POLY-BETA-1,6-N-ACETYL-D-GLUCOSAMINE SYNTHASE"/>
    <property type="match status" value="1"/>
</dbReference>
<keyword evidence="3" id="KW-0808">Transferase</keyword>
<dbReference type="InterPro" id="IPR001173">
    <property type="entry name" value="Glyco_trans_2-like"/>
</dbReference>
<accession>A0ABX1XTJ1</accession>
<evidence type="ECO:0000256" key="3">
    <source>
        <dbReference type="ARBA" id="ARBA00022679"/>
    </source>
</evidence>
<gene>
    <name evidence="5" type="ORF">GC098_10355</name>
</gene>
<evidence type="ECO:0000259" key="4">
    <source>
        <dbReference type="Pfam" id="PF00535"/>
    </source>
</evidence>
<comment type="caution">
    <text evidence="5">The sequence shown here is derived from an EMBL/GenBank/DDBJ whole genome shotgun (WGS) entry which is preliminary data.</text>
</comment>
<reference evidence="5 6" key="1">
    <citation type="submission" date="2019-10" db="EMBL/GenBank/DDBJ databases">
        <title>Description of Paenibacillus terrestris sp. nov.</title>
        <authorList>
            <person name="Carlier A."/>
            <person name="Qi S."/>
        </authorList>
    </citation>
    <scope>NUCLEOTIDE SEQUENCE [LARGE SCALE GENOMIC DNA]</scope>
    <source>
        <strain evidence="5 6">LMG 31458</strain>
    </source>
</reference>
<evidence type="ECO:0000256" key="1">
    <source>
        <dbReference type="ARBA" id="ARBA00006739"/>
    </source>
</evidence>
<proteinExistence type="inferred from homology"/>
<dbReference type="PANTHER" id="PTHR43630">
    <property type="entry name" value="POLY-BETA-1,6-N-ACETYL-D-GLUCOSAMINE SYNTHASE"/>
    <property type="match status" value="1"/>
</dbReference>